<dbReference type="PROSITE" id="PS50014">
    <property type="entry name" value="BROMODOMAIN_2"/>
    <property type="match status" value="1"/>
</dbReference>
<feature type="region of interest" description="Disordered" evidence="3">
    <location>
        <begin position="290"/>
        <end position="336"/>
    </location>
</feature>
<dbReference type="PROSITE" id="PS00633">
    <property type="entry name" value="BROMODOMAIN_1"/>
    <property type="match status" value="1"/>
</dbReference>
<accession>A0A9Q0HA88</accession>
<evidence type="ECO:0000259" key="4">
    <source>
        <dbReference type="PROSITE" id="PS50014"/>
    </source>
</evidence>
<dbReference type="EMBL" id="JAMYWD010000008">
    <property type="protein sequence ID" value="KAJ4962692.1"/>
    <property type="molecule type" value="Genomic_DNA"/>
</dbReference>
<sequence length="765" mass="83910">MGKVVETKKKKKGRPSLLDLQKRSLRQQQQQQQQKRNPNSNPYSNSIYRNPVVPNPIPNPNPNRRFTRRNSYPDGITEAASEGADAGDDDDNDEDDDDSNNKRREKKLKFVLRLPSNQQHRSLNSSLNSASYGSDSNAEDENSETPHRKRRINANCDGSGPRDAEKGVKPKSASKVEESGSRLESGPTTPIPDEKLLLFILDRLQKKDTYGVFSEPVDPNELPDYHEIIQHPMDFATVRKKLAGGAYANLEQFERDVFLICSNAMRYNSADTIYYRQARSMQELAKKDFENLRQDSDDNEPEPEPKVARRGRPPTKHLKKPPGRPPFERAGSEFSSDATLATAGDNATYDQRKGSLLDRSGLSDASGRTFHGFRTTEAYTSWLAERKSEKNDEFAGSGLKGTSVKYGKKQFVLDENRRNTYKQFHPSAVGCKSPVFTAFDGEPKQLMNVGLQAEYGYARSLARFAANLGTDAWKIASQKIAMTLPAGQKFGPGWVGEREAPQPRPWPQPQPQVQAPSHGHLLQQSSPLSKFSSSAATAHAVESKGDKTSENSSLSDVIHRKLPPPSTATTSMVKIRTPEPSTAGEVAKGSSYDSGFSLLNSSTVGAIRPRPSFQILQNPLIHNTMNGSSGGFGFNVSPQMGKLVRPGRMAESFGPEAAMSSGMLGTVARSNNFVHQTPVGQSEIEDQKLLGASNTINSRGAVPDSSQESQLIPRVGQCMPSWGGLSVHQKTDSVPPDLNVRFHSPGSPSSGVPVESPQPDLALQL</sequence>
<dbReference type="InterPro" id="IPR018359">
    <property type="entry name" value="Bromodomain_CS"/>
</dbReference>
<evidence type="ECO:0000256" key="2">
    <source>
        <dbReference type="PROSITE-ProRule" id="PRU00035"/>
    </source>
</evidence>
<feature type="region of interest" description="Disordered" evidence="3">
    <location>
        <begin position="491"/>
        <end position="588"/>
    </location>
</feature>
<evidence type="ECO:0000313" key="5">
    <source>
        <dbReference type="EMBL" id="KAJ4962692.1"/>
    </source>
</evidence>
<feature type="domain" description="Bromo" evidence="4">
    <location>
        <begin position="205"/>
        <end position="275"/>
    </location>
</feature>
<evidence type="ECO:0000313" key="6">
    <source>
        <dbReference type="Proteomes" id="UP001141806"/>
    </source>
</evidence>
<feature type="compositionally biased region" description="Polar residues" evidence="3">
    <location>
        <begin position="115"/>
        <end position="136"/>
    </location>
</feature>
<dbReference type="PRINTS" id="PR00503">
    <property type="entry name" value="BROMODOMAIN"/>
</dbReference>
<feature type="compositionally biased region" description="Low complexity" evidence="3">
    <location>
        <begin position="27"/>
        <end position="52"/>
    </location>
</feature>
<feature type="region of interest" description="Disordered" evidence="3">
    <location>
        <begin position="1"/>
        <end position="189"/>
    </location>
</feature>
<name>A0A9Q0HA88_9MAGN</name>
<dbReference type="Pfam" id="PF00439">
    <property type="entry name" value="Bromodomain"/>
    <property type="match status" value="1"/>
</dbReference>
<dbReference type="InterPro" id="IPR001487">
    <property type="entry name" value="Bromodomain"/>
</dbReference>
<dbReference type="PANTHER" id="PTHR22881">
    <property type="entry name" value="BROMODOMAIN CONTAINING PROTEIN"/>
    <property type="match status" value="1"/>
</dbReference>
<keyword evidence="6" id="KW-1185">Reference proteome</keyword>
<feature type="compositionally biased region" description="Low complexity" evidence="3">
    <location>
        <begin position="744"/>
        <end position="759"/>
    </location>
</feature>
<feature type="compositionally biased region" description="Basic and acidic residues" evidence="3">
    <location>
        <begin position="160"/>
        <end position="181"/>
    </location>
</feature>
<feature type="region of interest" description="Disordered" evidence="3">
    <location>
        <begin position="722"/>
        <end position="765"/>
    </location>
</feature>
<proteinExistence type="predicted"/>
<feature type="compositionally biased region" description="Acidic residues" evidence="3">
    <location>
        <begin position="85"/>
        <end position="98"/>
    </location>
</feature>
<dbReference type="Gene3D" id="1.20.920.10">
    <property type="entry name" value="Bromodomain-like"/>
    <property type="match status" value="1"/>
</dbReference>
<keyword evidence="1 2" id="KW-0103">Bromodomain</keyword>
<dbReference type="SUPFAM" id="SSF47370">
    <property type="entry name" value="Bromodomain"/>
    <property type="match status" value="1"/>
</dbReference>
<dbReference type="SMART" id="SM00297">
    <property type="entry name" value="BROMO"/>
    <property type="match status" value="1"/>
</dbReference>
<dbReference type="CDD" id="cd04369">
    <property type="entry name" value="Bromodomain"/>
    <property type="match status" value="1"/>
</dbReference>
<feature type="compositionally biased region" description="Basic residues" evidence="3">
    <location>
        <begin position="308"/>
        <end position="322"/>
    </location>
</feature>
<dbReference type="PANTHER" id="PTHR22881:SF27">
    <property type="entry name" value="BROMODOMAIN CONTAINING 7_9"/>
    <property type="match status" value="1"/>
</dbReference>
<protein>
    <recommendedName>
        <fullName evidence="4">Bromo domain-containing protein</fullName>
    </recommendedName>
</protein>
<dbReference type="AlphaFoldDB" id="A0A9Q0HA88"/>
<dbReference type="Proteomes" id="UP001141806">
    <property type="component" value="Unassembled WGS sequence"/>
</dbReference>
<reference evidence="5" key="1">
    <citation type="journal article" date="2023" name="Plant J.">
        <title>The genome of the king protea, Protea cynaroides.</title>
        <authorList>
            <person name="Chang J."/>
            <person name="Duong T.A."/>
            <person name="Schoeman C."/>
            <person name="Ma X."/>
            <person name="Roodt D."/>
            <person name="Barker N."/>
            <person name="Li Z."/>
            <person name="Van de Peer Y."/>
            <person name="Mizrachi E."/>
        </authorList>
    </citation>
    <scope>NUCLEOTIDE SEQUENCE</scope>
    <source>
        <tissue evidence="5">Young leaves</tissue>
    </source>
</reference>
<comment type="caution">
    <text evidence="5">The sequence shown here is derived from an EMBL/GenBank/DDBJ whole genome shotgun (WGS) entry which is preliminary data.</text>
</comment>
<gene>
    <name evidence="5" type="ORF">NE237_022631</name>
</gene>
<organism evidence="5 6">
    <name type="scientific">Protea cynaroides</name>
    <dbReference type="NCBI Taxonomy" id="273540"/>
    <lineage>
        <taxon>Eukaryota</taxon>
        <taxon>Viridiplantae</taxon>
        <taxon>Streptophyta</taxon>
        <taxon>Embryophyta</taxon>
        <taxon>Tracheophyta</taxon>
        <taxon>Spermatophyta</taxon>
        <taxon>Magnoliopsida</taxon>
        <taxon>Proteales</taxon>
        <taxon>Proteaceae</taxon>
        <taxon>Protea</taxon>
    </lineage>
</organism>
<dbReference type="InterPro" id="IPR036427">
    <property type="entry name" value="Bromodomain-like_sf"/>
</dbReference>
<dbReference type="OrthoDB" id="21449at2759"/>
<evidence type="ECO:0000256" key="3">
    <source>
        <dbReference type="SAM" id="MobiDB-lite"/>
    </source>
</evidence>
<dbReference type="InterPro" id="IPR051831">
    <property type="entry name" value="Bromodomain_contain_prot"/>
</dbReference>
<evidence type="ECO:0000256" key="1">
    <source>
        <dbReference type="ARBA" id="ARBA00023117"/>
    </source>
</evidence>
<feature type="compositionally biased region" description="Low complexity" evidence="3">
    <location>
        <begin position="511"/>
        <end position="534"/>
    </location>
</feature>